<comment type="caution">
    <text evidence="3">The sequence shown here is derived from an EMBL/GenBank/DDBJ whole genome shotgun (WGS) entry which is preliminary data.</text>
</comment>
<dbReference type="InterPro" id="IPR040300">
    <property type="entry name" value="At3g49055-like"/>
</dbReference>
<name>A0AAP0FAA0_9MAGN</name>
<evidence type="ECO:0008006" key="5">
    <source>
        <dbReference type="Google" id="ProtNLM"/>
    </source>
</evidence>
<sequence>MESVGDDDADAVLSDLESDDPPPVVLESSESSESVSAERFREVAAELERERRAREAAESSKSELQVSFNRLKALAHEAIKKRDESARQRDEAAREKEEALRLNEKIKGELEEALRLKDESVRQFEEIGKARESLKAETETAAHMLVTGIEKISGKVSSFKNFSVGGLPKSQKYTGMPAVAYGVIKRTNDIVEELIKQHENATKSRNAAREQMEQRNYEIAIEVSQLEATISGLREEVAKKTSEVENLEKLVCEKDEKISIMDKEIGEHQSVVAKEAAELRQIVDEYDQKLRNLESKMDSQRSLVIDQLNYISRIHDQIRNVIKIVDDATPPDQSELSDSLVLPQEMDMDKNLRACLDLMESSYELVKTAAGKVRDAIDEKTREAKGLNETVDQLIKEKQQIGSLLRSALPRKVTIDPSSKISKVLQVAENSLREIGRDVNFSNLVANGGAAGHSKLGSEEEDELYTLAGALENIVKASQLEIIELHHSLEELRTELTILKAHMEAQADELNRRNRRVEELEEKERLANESIEGLMMDIAAAEEEIARWKVAAEQEAAAGGAVEQEFVAKLSALQQELDEAKQGTLQLEQKLKFKEETATAAMAARDAAEKSLRLADLRSARLRERLEELSRQLEESDTREGSNGRTRPRYICWPWQWLGLNYMGTHLEPQQPNSNEMELSEPLL</sequence>
<evidence type="ECO:0000313" key="4">
    <source>
        <dbReference type="Proteomes" id="UP001419268"/>
    </source>
</evidence>
<dbReference type="Proteomes" id="UP001419268">
    <property type="component" value="Unassembled WGS sequence"/>
</dbReference>
<keyword evidence="1" id="KW-0175">Coiled coil</keyword>
<dbReference type="EMBL" id="JBBNAG010000009">
    <property type="protein sequence ID" value="KAK9104303.1"/>
    <property type="molecule type" value="Genomic_DNA"/>
</dbReference>
<feature type="region of interest" description="Disordered" evidence="2">
    <location>
        <begin position="1"/>
        <end position="39"/>
    </location>
</feature>
<evidence type="ECO:0000313" key="3">
    <source>
        <dbReference type="EMBL" id="KAK9104303.1"/>
    </source>
</evidence>
<proteinExistence type="predicted"/>
<feature type="compositionally biased region" description="Acidic residues" evidence="2">
    <location>
        <begin position="1"/>
        <end position="20"/>
    </location>
</feature>
<organism evidence="3 4">
    <name type="scientific">Stephania cephalantha</name>
    <dbReference type="NCBI Taxonomy" id="152367"/>
    <lineage>
        <taxon>Eukaryota</taxon>
        <taxon>Viridiplantae</taxon>
        <taxon>Streptophyta</taxon>
        <taxon>Embryophyta</taxon>
        <taxon>Tracheophyta</taxon>
        <taxon>Spermatophyta</taxon>
        <taxon>Magnoliopsida</taxon>
        <taxon>Ranunculales</taxon>
        <taxon>Menispermaceae</taxon>
        <taxon>Menispermoideae</taxon>
        <taxon>Cissampelideae</taxon>
        <taxon>Stephania</taxon>
    </lineage>
</organism>
<feature type="coiled-coil region" evidence="1">
    <location>
        <begin position="276"/>
        <end position="303"/>
    </location>
</feature>
<evidence type="ECO:0000256" key="1">
    <source>
        <dbReference type="SAM" id="Coils"/>
    </source>
</evidence>
<dbReference type="PANTHER" id="PTHR34937">
    <property type="entry name" value="OS08G0559800 PROTEIN"/>
    <property type="match status" value="1"/>
</dbReference>
<gene>
    <name evidence="3" type="ORF">Scep_021147</name>
</gene>
<feature type="compositionally biased region" description="Low complexity" evidence="2">
    <location>
        <begin position="25"/>
        <end position="35"/>
    </location>
</feature>
<feature type="coiled-coil region" evidence="1">
    <location>
        <begin position="184"/>
        <end position="250"/>
    </location>
</feature>
<evidence type="ECO:0000256" key="2">
    <source>
        <dbReference type="SAM" id="MobiDB-lite"/>
    </source>
</evidence>
<dbReference type="AlphaFoldDB" id="A0AAP0FAA0"/>
<keyword evidence="4" id="KW-1185">Reference proteome</keyword>
<accession>A0AAP0FAA0</accession>
<reference evidence="3 4" key="1">
    <citation type="submission" date="2024-01" db="EMBL/GenBank/DDBJ databases">
        <title>Genome assemblies of Stephania.</title>
        <authorList>
            <person name="Yang L."/>
        </authorList>
    </citation>
    <scope>NUCLEOTIDE SEQUENCE [LARGE SCALE GENOMIC DNA]</scope>
    <source>
        <strain evidence="3">JXDWG</strain>
        <tissue evidence="3">Leaf</tissue>
    </source>
</reference>
<protein>
    <recommendedName>
        <fullName evidence="5">Paramyosin</fullName>
    </recommendedName>
</protein>
<dbReference type="PANTHER" id="PTHR34937:SF1">
    <property type="entry name" value="PARAMYOSIN"/>
    <property type="match status" value="1"/>
</dbReference>
<feature type="coiled-coil region" evidence="1">
    <location>
        <begin position="489"/>
        <end position="639"/>
    </location>
</feature>